<reference evidence="1" key="3">
    <citation type="submission" date="2023-05" db="EMBL/GenBank/DDBJ databases">
        <authorList>
            <person name="Smith C.H."/>
        </authorList>
    </citation>
    <scope>NUCLEOTIDE SEQUENCE</scope>
    <source>
        <strain evidence="1">CHS0354</strain>
        <tissue evidence="1">Mantle</tissue>
    </source>
</reference>
<evidence type="ECO:0000313" key="1">
    <source>
        <dbReference type="EMBL" id="KAK3592764.1"/>
    </source>
</evidence>
<dbReference type="Proteomes" id="UP001195483">
    <property type="component" value="Unassembled WGS sequence"/>
</dbReference>
<reference evidence="1" key="2">
    <citation type="journal article" date="2021" name="Genome Biol. Evol.">
        <title>Developing a high-quality reference genome for a parasitic bivalve with doubly uniparental inheritance (Bivalvia: Unionida).</title>
        <authorList>
            <person name="Smith C.H."/>
        </authorList>
    </citation>
    <scope>NUCLEOTIDE SEQUENCE</scope>
    <source>
        <strain evidence="1">CHS0354</strain>
        <tissue evidence="1">Mantle</tissue>
    </source>
</reference>
<keyword evidence="2" id="KW-1185">Reference proteome</keyword>
<dbReference type="EMBL" id="JAEAOA010000264">
    <property type="protein sequence ID" value="KAK3592764.1"/>
    <property type="molecule type" value="Genomic_DNA"/>
</dbReference>
<proteinExistence type="predicted"/>
<name>A0AAE0SIW1_9BIVA</name>
<comment type="caution">
    <text evidence="1">The sequence shown here is derived from an EMBL/GenBank/DDBJ whole genome shotgun (WGS) entry which is preliminary data.</text>
</comment>
<reference evidence="1" key="1">
    <citation type="journal article" date="2021" name="Genome Biol. Evol.">
        <title>A High-Quality Reference Genome for a Parasitic Bivalve with Doubly Uniparental Inheritance (Bivalvia: Unionida).</title>
        <authorList>
            <person name="Smith C.H."/>
        </authorList>
    </citation>
    <scope>NUCLEOTIDE SEQUENCE</scope>
    <source>
        <strain evidence="1">CHS0354</strain>
    </source>
</reference>
<dbReference type="AlphaFoldDB" id="A0AAE0SIW1"/>
<gene>
    <name evidence="1" type="ORF">CHS0354_003197</name>
</gene>
<protein>
    <submittedName>
        <fullName evidence="1">Uncharacterized protein</fullName>
    </submittedName>
</protein>
<sequence length="182" mass="20525">MGSYLFQNSVVCYAKQKGNTNILFNHAKKAGSIPKGRIFLKKVQNNVQHIVISSSIIGSSEKHVHPLQLFNSQLNVESQYKDLVVTNDGERQQRSGTELQEVQGTSPMAIEENTYAEITTLSDESSQIQYDALNLDKSLISSNRYAQYVTEYDNVRQENITQNIYYITPVQLTPSTSNISQK</sequence>
<accession>A0AAE0SIW1</accession>
<evidence type="ECO:0000313" key="2">
    <source>
        <dbReference type="Proteomes" id="UP001195483"/>
    </source>
</evidence>
<organism evidence="1 2">
    <name type="scientific">Potamilus streckersoni</name>
    <dbReference type="NCBI Taxonomy" id="2493646"/>
    <lineage>
        <taxon>Eukaryota</taxon>
        <taxon>Metazoa</taxon>
        <taxon>Spiralia</taxon>
        <taxon>Lophotrochozoa</taxon>
        <taxon>Mollusca</taxon>
        <taxon>Bivalvia</taxon>
        <taxon>Autobranchia</taxon>
        <taxon>Heteroconchia</taxon>
        <taxon>Palaeoheterodonta</taxon>
        <taxon>Unionida</taxon>
        <taxon>Unionoidea</taxon>
        <taxon>Unionidae</taxon>
        <taxon>Ambleminae</taxon>
        <taxon>Lampsilini</taxon>
        <taxon>Potamilus</taxon>
    </lineage>
</organism>